<name>A0A0M6XX59_9HYPH</name>
<protein>
    <submittedName>
        <fullName evidence="1">Uncharacterized protein</fullName>
    </submittedName>
</protein>
<organism evidence="1 2">
    <name type="scientific">Roseibium aggregatum</name>
    <dbReference type="NCBI Taxonomy" id="187304"/>
    <lineage>
        <taxon>Bacteria</taxon>
        <taxon>Pseudomonadati</taxon>
        <taxon>Pseudomonadota</taxon>
        <taxon>Alphaproteobacteria</taxon>
        <taxon>Hyphomicrobiales</taxon>
        <taxon>Stappiaceae</taxon>
        <taxon>Roseibium</taxon>
    </lineage>
</organism>
<gene>
    <name evidence="1" type="ORF">LAL4801_00312</name>
</gene>
<sequence length="311" mass="33198">MAVSVPEARTRRVRSWGDACRCLVAAAIVMFPFYGQPSAAEDGASLKNHILGLGTCPPWNPQSVEICRYSVDKVMSSLAPRLDAGPDRQHLLVNEGASAAALKLKATELANKLGPEDRLVIYANLPLGVVEQTGTADQTNYALELWASAKPETTLQAISDGTWMSASAFAALIHAIPAGEVILILDTNNPQAFDLGLLEHHSVDNKNRPEALVISSGPGQSANYSADRTISLFGKHLAVALHAGEGTLQDIVTTAVNGTRQAAIPICAELKEKRGETTEPQPDCTQVPEIHDPDALLKRTMLLPLSESNVN</sequence>
<keyword evidence="2" id="KW-1185">Reference proteome</keyword>
<dbReference type="Proteomes" id="UP000048926">
    <property type="component" value="Unassembled WGS sequence"/>
</dbReference>
<reference evidence="2" key="1">
    <citation type="submission" date="2015-07" db="EMBL/GenBank/DDBJ databases">
        <authorList>
            <person name="Rodrigo-Torres Lidia"/>
            <person name="Arahal R.David."/>
        </authorList>
    </citation>
    <scope>NUCLEOTIDE SEQUENCE [LARGE SCALE GENOMIC DNA]</scope>
    <source>
        <strain evidence="2">CECT 4801</strain>
    </source>
</reference>
<evidence type="ECO:0000313" key="2">
    <source>
        <dbReference type="Proteomes" id="UP000048926"/>
    </source>
</evidence>
<evidence type="ECO:0000313" key="1">
    <source>
        <dbReference type="EMBL" id="CTQ41892.1"/>
    </source>
</evidence>
<dbReference type="EMBL" id="CXST01000001">
    <property type="protein sequence ID" value="CTQ41892.1"/>
    <property type="molecule type" value="Genomic_DNA"/>
</dbReference>
<dbReference type="AlphaFoldDB" id="A0A0M6XX59"/>
<accession>A0A0M6XX59</accession>
<proteinExistence type="predicted"/>